<protein>
    <submittedName>
        <fullName evidence="2">Uncharacterized protein</fullName>
    </submittedName>
</protein>
<evidence type="ECO:0000313" key="2">
    <source>
        <dbReference type="EMBL" id="GFO25518.1"/>
    </source>
</evidence>
<feature type="region of interest" description="Disordered" evidence="1">
    <location>
        <begin position="68"/>
        <end position="87"/>
    </location>
</feature>
<accession>A0AAV4C270</accession>
<evidence type="ECO:0000256" key="1">
    <source>
        <dbReference type="SAM" id="MobiDB-lite"/>
    </source>
</evidence>
<comment type="caution">
    <text evidence="2">The sequence shown here is derived from an EMBL/GenBank/DDBJ whole genome shotgun (WGS) entry which is preliminary data.</text>
</comment>
<dbReference type="Proteomes" id="UP000735302">
    <property type="component" value="Unassembled WGS sequence"/>
</dbReference>
<reference evidence="2 3" key="1">
    <citation type="journal article" date="2021" name="Elife">
        <title>Chloroplast acquisition without the gene transfer in kleptoplastic sea slugs, Plakobranchus ocellatus.</title>
        <authorList>
            <person name="Maeda T."/>
            <person name="Takahashi S."/>
            <person name="Yoshida T."/>
            <person name="Shimamura S."/>
            <person name="Takaki Y."/>
            <person name="Nagai Y."/>
            <person name="Toyoda A."/>
            <person name="Suzuki Y."/>
            <person name="Arimoto A."/>
            <person name="Ishii H."/>
            <person name="Satoh N."/>
            <person name="Nishiyama T."/>
            <person name="Hasebe M."/>
            <person name="Maruyama T."/>
            <person name="Minagawa J."/>
            <person name="Obokata J."/>
            <person name="Shigenobu S."/>
        </authorList>
    </citation>
    <scope>NUCLEOTIDE SEQUENCE [LARGE SCALE GENOMIC DNA]</scope>
</reference>
<proteinExistence type="predicted"/>
<organism evidence="2 3">
    <name type="scientific">Plakobranchus ocellatus</name>
    <dbReference type="NCBI Taxonomy" id="259542"/>
    <lineage>
        <taxon>Eukaryota</taxon>
        <taxon>Metazoa</taxon>
        <taxon>Spiralia</taxon>
        <taxon>Lophotrochozoa</taxon>
        <taxon>Mollusca</taxon>
        <taxon>Gastropoda</taxon>
        <taxon>Heterobranchia</taxon>
        <taxon>Euthyneura</taxon>
        <taxon>Panpulmonata</taxon>
        <taxon>Sacoglossa</taxon>
        <taxon>Placobranchoidea</taxon>
        <taxon>Plakobranchidae</taxon>
        <taxon>Plakobranchus</taxon>
    </lineage>
</organism>
<evidence type="ECO:0000313" key="3">
    <source>
        <dbReference type="Proteomes" id="UP000735302"/>
    </source>
</evidence>
<sequence>MGATCYVDRQLMMIAAQTNSKATIFIAKSSDHTGMPRPFIVRQLMIIAVWPYSIATVCCAQQGDLRLSGLPSDQGTGGGARTRNRRIPADLRADSLVIEPPKPPKLVTSQKAFAI</sequence>
<gene>
    <name evidence="2" type="ORF">PoB_005202300</name>
</gene>
<dbReference type="AlphaFoldDB" id="A0AAV4C270"/>
<dbReference type="EMBL" id="BLXT01005762">
    <property type="protein sequence ID" value="GFO25518.1"/>
    <property type="molecule type" value="Genomic_DNA"/>
</dbReference>
<keyword evidence="3" id="KW-1185">Reference proteome</keyword>
<name>A0AAV4C270_9GAST</name>